<comment type="caution">
    <text evidence="6">The sequence shown here is derived from an EMBL/GenBank/DDBJ whole genome shotgun (WGS) entry which is preliminary data.</text>
</comment>
<keyword evidence="3" id="KW-0804">Transcription</keyword>
<evidence type="ECO:0000256" key="2">
    <source>
        <dbReference type="ARBA" id="ARBA00023125"/>
    </source>
</evidence>
<dbReference type="PANTHER" id="PTHR30055:SF234">
    <property type="entry name" value="HTH-TYPE TRANSCRIPTIONAL REGULATOR BETI"/>
    <property type="match status" value="1"/>
</dbReference>
<reference evidence="6 7" key="1">
    <citation type="submission" date="2020-08" db="EMBL/GenBank/DDBJ databases">
        <authorList>
            <person name="Liu C."/>
            <person name="Sun Q."/>
        </authorList>
    </citation>
    <scope>NUCLEOTIDE SEQUENCE [LARGE SCALE GENOMIC DNA]</scope>
    <source>
        <strain evidence="6 7">N22</strain>
    </source>
</reference>
<dbReference type="InterPro" id="IPR009057">
    <property type="entry name" value="Homeodomain-like_sf"/>
</dbReference>
<dbReference type="AlphaFoldDB" id="A0A842JFB7"/>
<evidence type="ECO:0000256" key="1">
    <source>
        <dbReference type="ARBA" id="ARBA00023015"/>
    </source>
</evidence>
<keyword evidence="7" id="KW-1185">Reference proteome</keyword>
<dbReference type="InterPro" id="IPR001647">
    <property type="entry name" value="HTH_TetR"/>
</dbReference>
<evidence type="ECO:0000256" key="3">
    <source>
        <dbReference type="ARBA" id="ARBA00023163"/>
    </source>
</evidence>
<dbReference type="PROSITE" id="PS50977">
    <property type="entry name" value="HTH_TETR_2"/>
    <property type="match status" value="1"/>
</dbReference>
<evidence type="ECO:0000256" key="4">
    <source>
        <dbReference type="PROSITE-ProRule" id="PRU00335"/>
    </source>
</evidence>
<dbReference type="Pfam" id="PF00440">
    <property type="entry name" value="TetR_N"/>
    <property type="match status" value="1"/>
</dbReference>
<dbReference type="EMBL" id="JACMSE010000010">
    <property type="protein sequence ID" value="MBC2890134.1"/>
    <property type="molecule type" value="Genomic_DNA"/>
</dbReference>
<dbReference type="PANTHER" id="PTHR30055">
    <property type="entry name" value="HTH-TYPE TRANSCRIPTIONAL REGULATOR RUTR"/>
    <property type="match status" value="1"/>
</dbReference>
<evidence type="ECO:0000259" key="5">
    <source>
        <dbReference type="PROSITE" id="PS50977"/>
    </source>
</evidence>
<feature type="DNA-binding region" description="H-T-H motif" evidence="4">
    <location>
        <begin position="38"/>
        <end position="57"/>
    </location>
</feature>
<name>A0A842JFB7_9ACTN</name>
<accession>A0A842JFB7</accession>
<evidence type="ECO:0000313" key="6">
    <source>
        <dbReference type="EMBL" id="MBC2890134.1"/>
    </source>
</evidence>
<keyword evidence="1" id="KW-0805">Transcription regulation</keyword>
<evidence type="ECO:0000313" key="7">
    <source>
        <dbReference type="Proteomes" id="UP000587396"/>
    </source>
</evidence>
<organism evidence="6 7">
    <name type="scientific">Gordonibacter massiliensis</name>
    <name type="common">ex Traore et al. 2017</name>
    <dbReference type="NCBI Taxonomy" id="1841863"/>
    <lineage>
        <taxon>Bacteria</taxon>
        <taxon>Bacillati</taxon>
        <taxon>Actinomycetota</taxon>
        <taxon>Coriobacteriia</taxon>
        <taxon>Eggerthellales</taxon>
        <taxon>Eggerthellaceae</taxon>
        <taxon>Gordonibacter</taxon>
    </lineage>
</organism>
<dbReference type="GO" id="GO:0003700">
    <property type="term" value="F:DNA-binding transcription factor activity"/>
    <property type="evidence" value="ECO:0007669"/>
    <property type="project" value="TreeGrafter"/>
</dbReference>
<dbReference type="Proteomes" id="UP000587396">
    <property type="component" value="Unassembled WGS sequence"/>
</dbReference>
<proteinExistence type="predicted"/>
<protein>
    <submittedName>
        <fullName evidence="6">TetR/AcrR family transcriptional regulator</fullName>
    </submittedName>
</protein>
<dbReference type="GO" id="GO:0000976">
    <property type="term" value="F:transcription cis-regulatory region binding"/>
    <property type="evidence" value="ECO:0007669"/>
    <property type="project" value="TreeGrafter"/>
</dbReference>
<keyword evidence="2 4" id="KW-0238">DNA-binding</keyword>
<dbReference type="SUPFAM" id="SSF46689">
    <property type="entry name" value="Homeodomain-like"/>
    <property type="match status" value="1"/>
</dbReference>
<feature type="domain" description="HTH tetR-type" evidence="5">
    <location>
        <begin position="15"/>
        <end position="75"/>
    </location>
</feature>
<dbReference type="Gene3D" id="1.10.357.10">
    <property type="entry name" value="Tetracycline Repressor, domain 2"/>
    <property type="match status" value="1"/>
</dbReference>
<sequence length="223" mass="25087">MEQKEKGARANANAASTRERIVEAAFALFAERGYHAVSVRDIAAAVGIKDASLYNHFPSKQAIFDAIVSGALDRMRRFFGERRIMFDVGDDAGPYEDLGAEGLRAMVLPSFRYFFEDPYLVRLRRLLVVSQFESEEAGRVYRLVFVEQPMALQRTIFEHLMVTGEFAADDAAQMAVEFQGVPFLLMHAGLSWEQAEPRLVAHLERFARAHTVAGRGIRKGERA</sequence>
<dbReference type="RefSeq" id="WP_185905876.1">
    <property type="nucleotide sequence ID" value="NZ_JACMSE010000010.1"/>
</dbReference>
<gene>
    <name evidence="6" type="ORF">H7313_12400</name>
</gene>
<dbReference type="PRINTS" id="PR00455">
    <property type="entry name" value="HTHTETR"/>
</dbReference>
<dbReference type="InterPro" id="IPR050109">
    <property type="entry name" value="HTH-type_TetR-like_transc_reg"/>
</dbReference>